<feature type="non-terminal residue" evidence="2">
    <location>
        <position position="1"/>
    </location>
</feature>
<keyword evidence="1" id="KW-0812">Transmembrane</keyword>
<dbReference type="EMBL" id="BARW01037431">
    <property type="protein sequence ID" value="GAJ24521.1"/>
    <property type="molecule type" value="Genomic_DNA"/>
</dbReference>
<sequence length="88" mass="9889">EVTTVHYGGGSFQPGGKRWTLVYRGRMLFARKHYSRLYSAAQRAMFGAAAMGRLGIWLAAAALPQWRDIARKQVRSNAETLGLCFDLR</sequence>
<organism evidence="2">
    <name type="scientific">marine sediment metagenome</name>
    <dbReference type="NCBI Taxonomy" id="412755"/>
    <lineage>
        <taxon>unclassified sequences</taxon>
        <taxon>metagenomes</taxon>
        <taxon>ecological metagenomes</taxon>
    </lineage>
</organism>
<feature type="transmembrane region" description="Helical" evidence="1">
    <location>
        <begin position="44"/>
        <end position="63"/>
    </location>
</feature>
<comment type="caution">
    <text evidence="2">The sequence shown here is derived from an EMBL/GenBank/DDBJ whole genome shotgun (WGS) entry which is preliminary data.</text>
</comment>
<evidence type="ECO:0000256" key="1">
    <source>
        <dbReference type="SAM" id="Phobius"/>
    </source>
</evidence>
<proteinExistence type="predicted"/>
<accession>X1VYF9</accession>
<dbReference type="AlphaFoldDB" id="X1VYF9"/>
<name>X1VYF9_9ZZZZ</name>
<evidence type="ECO:0000313" key="2">
    <source>
        <dbReference type="EMBL" id="GAJ24521.1"/>
    </source>
</evidence>
<keyword evidence="1" id="KW-0472">Membrane</keyword>
<keyword evidence="1" id="KW-1133">Transmembrane helix</keyword>
<reference evidence="2" key="1">
    <citation type="journal article" date="2014" name="Front. Microbiol.">
        <title>High frequency of phylogenetically diverse reductive dehalogenase-homologous genes in deep subseafloor sedimentary metagenomes.</title>
        <authorList>
            <person name="Kawai M."/>
            <person name="Futagami T."/>
            <person name="Toyoda A."/>
            <person name="Takaki Y."/>
            <person name="Nishi S."/>
            <person name="Hori S."/>
            <person name="Arai W."/>
            <person name="Tsubouchi T."/>
            <person name="Morono Y."/>
            <person name="Uchiyama I."/>
            <person name="Ito T."/>
            <person name="Fujiyama A."/>
            <person name="Inagaki F."/>
            <person name="Takami H."/>
        </authorList>
    </citation>
    <scope>NUCLEOTIDE SEQUENCE</scope>
    <source>
        <strain evidence="2">Expedition CK06-06</strain>
    </source>
</reference>
<protein>
    <submittedName>
        <fullName evidence="2">Uncharacterized protein</fullName>
    </submittedName>
</protein>
<gene>
    <name evidence="2" type="ORF">S12H4_57788</name>
</gene>